<organism evidence="2 3">
    <name type="scientific">Terrimonas rubra</name>
    <dbReference type="NCBI Taxonomy" id="1035890"/>
    <lineage>
        <taxon>Bacteria</taxon>
        <taxon>Pseudomonadati</taxon>
        <taxon>Bacteroidota</taxon>
        <taxon>Chitinophagia</taxon>
        <taxon>Chitinophagales</taxon>
        <taxon>Chitinophagaceae</taxon>
        <taxon>Terrimonas</taxon>
    </lineage>
</organism>
<dbReference type="RefSeq" id="WP_386094027.1">
    <property type="nucleotide sequence ID" value="NZ_JBHUOZ010000001.1"/>
</dbReference>
<evidence type="ECO:0000256" key="1">
    <source>
        <dbReference type="SAM" id="SignalP"/>
    </source>
</evidence>
<feature type="chain" id="PRO_5046637397" evidence="1">
    <location>
        <begin position="21"/>
        <end position="258"/>
    </location>
</feature>
<dbReference type="InterPro" id="IPR013783">
    <property type="entry name" value="Ig-like_fold"/>
</dbReference>
<evidence type="ECO:0000313" key="2">
    <source>
        <dbReference type="EMBL" id="MFD2918245.1"/>
    </source>
</evidence>
<accession>A0ABW6A0K2</accession>
<dbReference type="Gene3D" id="2.60.40.10">
    <property type="entry name" value="Immunoglobulins"/>
    <property type="match status" value="1"/>
</dbReference>
<proteinExistence type="predicted"/>
<evidence type="ECO:0000313" key="3">
    <source>
        <dbReference type="Proteomes" id="UP001597511"/>
    </source>
</evidence>
<dbReference type="PANTHER" id="PTHR37833">
    <property type="entry name" value="LIPOPROTEIN-RELATED"/>
    <property type="match status" value="1"/>
</dbReference>
<reference evidence="3" key="1">
    <citation type="journal article" date="2019" name="Int. J. Syst. Evol. Microbiol.">
        <title>The Global Catalogue of Microorganisms (GCM) 10K type strain sequencing project: providing services to taxonomists for standard genome sequencing and annotation.</title>
        <authorList>
            <consortium name="The Broad Institute Genomics Platform"/>
            <consortium name="The Broad Institute Genome Sequencing Center for Infectious Disease"/>
            <person name="Wu L."/>
            <person name="Ma J."/>
        </authorList>
    </citation>
    <scope>NUCLEOTIDE SEQUENCE [LARGE SCALE GENOMIC DNA]</scope>
    <source>
        <strain evidence="3">KCTC 23299</strain>
    </source>
</reference>
<dbReference type="Proteomes" id="UP001597511">
    <property type="component" value="Unassembled WGS sequence"/>
</dbReference>
<sequence length="258" mass="28550">MKRFIAFLLLGIIFQNRVQAQTLAEGIVFEKRVHSFGTIKEVNGKVSYTFVFKNNGNTPVTISSINSGCGCIGNAVSKKPVPAGGKGQVTVTFNPEYKSGFFSKEIVVMSNNDKEFNRVWVEGTIIPSEKPIEHEYPYNFGSGLYLRLEVMAFGYVKAGTTKQMELHYANATDKEMNLGFVVEDNKGNLLFKNPGKIGAKAKGITSFSFTMPYLGNDDITYKVYPYVNNKKLAKPVAVKILNELNFKNKAAKPAAVTK</sequence>
<feature type="signal peptide" evidence="1">
    <location>
        <begin position="1"/>
        <end position="20"/>
    </location>
</feature>
<keyword evidence="1" id="KW-0732">Signal</keyword>
<dbReference type="PANTHER" id="PTHR37833:SF1">
    <property type="entry name" value="SIGNAL PEPTIDE PROTEIN"/>
    <property type="match status" value="1"/>
</dbReference>
<comment type="caution">
    <text evidence="2">The sequence shown here is derived from an EMBL/GenBank/DDBJ whole genome shotgun (WGS) entry which is preliminary data.</text>
</comment>
<name>A0ABW6A0K2_9BACT</name>
<protein>
    <submittedName>
        <fullName evidence="2">DUF1573 domain-containing protein</fullName>
    </submittedName>
</protein>
<dbReference type="Pfam" id="PF07610">
    <property type="entry name" value="DUF1573"/>
    <property type="match status" value="1"/>
</dbReference>
<gene>
    <name evidence="2" type="ORF">ACFS6H_00910</name>
</gene>
<keyword evidence="3" id="KW-1185">Reference proteome</keyword>
<dbReference type="EMBL" id="JBHUOZ010000001">
    <property type="protein sequence ID" value="MFD2918245.1"/>
    <property type="molecule type" value="Genomic_DNA"/>
</dbReference>
<dbReference type="InterPro" id="IPR011467">
    <property type="entry name" value="DUF1573"/>
</dbReference>